<dbReference type="AlphaFoldDB" id="A0A2M4D4J8"/>
<proteinExistence type="predicted"/>
<sequence>MSEALITLTLALLALSITTVTFTFGLSFTRHPFLGRFLLTADVWLILVINVPHITETFIGSYAGSIDTLRCTDRITEMIIFCTQAETFQTPAAIIPNTVSILTRTSTDRLTVIWFSFRCSVSYHADASIPTIAITILTKRGASLVGLPS</sequence>
<keyword evidence="1" id="KW-0812">Transmembrane</keyword>
<organism evidence="2">
    <name type="scientific">Anopheles darlingi</name>
    <name type="common">Mosquito</name>
    <dbReference type="NCBI Taxonomy" id="43151"/>
    <lineage>
        <taxon>Eukaryota</taxon>
        <taxon>Metazoa</taxon>
        <taxon>Ecdysozoa</taxon>
        <taxon>Arthropoda</taxon>
        <taxon>Hexapoda</taxon>
        <taxon>Insecta</taxon>
        <taxon>Pterygota</taxon>
        <taxon>Neoptera</taxon>
        <taxon>Endopterygota</taxon>
        <taxon>Diptera</taxon>
        <taxon>Nematocera</taxon>
        <taxon>Culicoidea</taxon>
        <taxon>Culicidae</taxon>
        <taxon>Anophelinae</taxon>
        <taxon>Anopheles</taxon>
    </lineage>
</organism>
<dbReference type="EMBL" id="GGFL01008299">
    <property type="protein sequence ID" value="MBW72477.1"/>
    <property type="molecule type" value="Transcribed_RNA"/>
</dbReference>
<protein>
    <submittedName>
        <fullName evidence="2">Uncharacterized protein</fullName>
    </submittedName>
</protein>
<reference evidence="2" key="1">
    <citation type="submission" date="2018-01" db="EMBL/GenBank/DDBJ databases">
        <title>An insight into the sialome of Amazonian anophelines.</title>
        <authorList>
            <person name="Ribeiro J.M."/>
            <person name="Scarpassa V."/>
            <person name="Calvo E."/>
        </authorList>
    </citation>
    <scope>NUCLEOTIDE SEQUENCE</scope>
</reference>
<keyword evidence="1" id="KW-0472">Membrane</keyword>
<evidence type="ECO:0000256" key="1">
    <source>
        <dbReference type="SAM" id="Phobius"/>
    </source>
</evidence>
<evidence type="ECO:0000313" key="2">
    <source>
        <dbReference type="EMBL" id="MBW72477.1"/>
    </source>
</evidence>
<keyword evidence="1" id="KW-1133">Transmembrane helix</keyword>
<feature type="transmembrane region" description="Helical" evidence="1">
    <location>
        <begin position="33"/>
        <end position="51"/>
    </location>
</feature>
<name>A0A2M4D4J8_ANODA</name>
<accession>A0A2M4D4J8</accession>